<organism evidence="5 6">
    <name type="scientific">Blastopirellula marina DSM 3645</name>
    <dbReference type="NCBI Taxonomy" id="314230"/>
    <lineage>
        <taxon>Bacteria</taxon>
        <taxon>Pseudomonadati</taxon>
        <taxon>Planctomycetota</taxon>
        <taxon>Planctomycetia</taxon>
        <taxon>Pirellulales</taxon>
        <taxon>Pirellulaceae</taxon>
        <taxon>Blastopirellula</taxon>
    </lineage>
</organism>
<protein>
    <recommendedName>
        <fullName evidence="4">EF-hand domain-containing protein</fullName>
    </recommendedName>
</protein>
<dbReference type="STRING" id="314230.DSM3645_27403"/>
<feature type="compositionally biased region" description="Basic and acidic residues" evidence="3">
    <location>
        <begin position="129"/>
        <end position="143"/>
    </location>
</feature>
<dbReference type="PANTHER" id="PTHR10891">
    <property type="entry name" value="EF-HAND CALCIUM-BINDING DOMAIN CONTAINING PROTEIN"/>
    <property type="match status" value="1"/>
</dbReference>
<evidence type="ECO:0000256" key="1">
    <source>
        <dbReference type="ARBA" id="ARBA00022723"/>
    </source>
</evidence>
<dbReference type="HOGENOM" id="CLU_777712_0_0_0"/>
<dbReference type="eggNOG" id="COG5126">
    <property type="taxonomic scope" value="Bacteria"/>
</dbReference>
<evidence type="ECO:0000259" key="4">
    <source>
        <dbReference type="PROSITE" id="PS50222"/>
    </source>
</evidence>
<feature type="domain" description="EF-hand" evidence="4">
    <location>
        <begin position="192"/>
        <end position="227"/>
    </location>
</feature>
<evidence type="ECO:0000256" key="3">
    <source>
        <dbReference type="SAM" id="MobiDB-lite"/>
    </source>
</evidence>
<evidence type="ECO:0000313" key="5">
    <source>
        <dbReference type="EMBL" id="EAQ78879.1"/>
    </source>
</evidence>
<proteinExistence type="predicted"/>
<dbReference type="InterPro" id="IPR039647">
    <property type="entry name" value="EF_hand_pair_protein_CML-like"/>
</dbReference>
<feature type="region of interest" description="Disordered" evidence="3">
    <location>
        <begin position="114"/>
        <end position="191"/>
    </location>
</feature>
<dbReference type="Proteomes" id="UP000004358">
    <property type="component" value="Unassembled WGS sequence"/>
</dbReference>
<dbReference type="InterPro" id="IPR002048">
    <property type="entry name" value="EF_hand_dom"/>
</dbReference>
<dbReference type="GO" id="GO:0005509">
    <property type="term" value="F:calcium ion binding"/>
    <property type="evidence" value="ECO:0007669"/>
    <property type="project" value="InterPro"/>
</dbReference>
<evidence type="ECO:0000313" key="6">
    <source>
        <dbReference type="Proteomes" id="UP000004358"/>
    </source>
</evidence>
<name>A3ZX04_9BACT</name>
<sequence>MDKNGNGVLDDDEVSGRWGGFIDRIKERAGYSDKGPVNIEKLTNALKKQREAGESGTVPGFGEEAGLEMAKGFDAPPPYTGIALENKFDQKTIDSVTSMLDRYDKDKNGFLDSYEWSGARWRTPPEGSDLNKDGKLDRLELAKRVSGFSAGRDDGKDDAGGDRRGSDDKGDIRENAKALLKQHDKNGNGYLEKDEWFKSDLGNYDKNRDGKISTDELASRISSFANRSSFASSRAEGQKVETYRFLTPLERLPKGLPDWFNNNDADEDGQIHMSEYSVVWSDSKADEFAKYDLNGDGFITAKEALGGGSATTAASTSSSSSSRSSSSTASASPSERSSGPPSRGDRSRGGFGFGRR</sequence>
<dbReference type="EMBL" id="AANZ01000017">
    <property type="protein sequence ID" value="EAQ78879.1"/>
    <property type="molecule type" value="Genomic_DNA"/>
</dbReference>
<reference evidence="5 6" key="1">
    <citation type="submission" date="2006-02" db="EMBL/GenBank/DDBJ databases">
        <authorList>
            <person name="Amann R."/>
            <person name="Ferriera S."/>
            <person name="Johnson J."/>
            <person name="Kravitz S."/>
            <person name="Halpern A."/>
            <person name="Remington K."/>
            <person name="Beeson K."/>
            <person name="Tran B."/>
            <person name="Rogers Y.-H."/>
            <person name="Friedman R."/>
            <person name="Venter J.C."/>
        </authorList>
    </citation>
    <scope>NUCLEOTIDE SEQUENCE [LARGE SCALE GENOMIC DNA]</scope>
    <source>
        <strain evidence="5 6">DSM 3645</strain>
    </source>
</reference>
<comment type="caution">
    <text evidence="5">The sequence shown here is derived from an EMBL/GenBank/DDBJ whole genome shotgun (WGS) entry which is preliminary data.</text>
</comment>
<dbReference type="PROSITE" id="PS00018">
    <property type="entry name" value="EF_HAND_1"/>
    <property type="match status" value="4"/>
</dbReference>
<keyword evidence="1" id="KW-0479">Metal-binding</keyword>
<dbReference type="Gene3D" id="1.10.238.10">
    <property type="entry name" value="EF-hand"/>
    <property type="match status" value="3"/>
</dbReference>
<gene>
    <name evidence="5" type="ORF">DSM3645_27403</name>
</gene>
<feature type="compositionally biased region" description="Low complexity" evidence="3">
    <location>
        <begin position="310"/>
        <end position="342"/>
    </location>
</feature>
<dbReference type="Pfam" id="PF13202">
    <property type="entry name" value="EF-hand_5"/>
    <property type="match status" value="3"/>
</dbReference>
<dbReference type="PROSITE" id="PS50222">
    <property type="entry name" value="EF_HAND_2"/>
    <property type="match status" value="1"/>
</dbReference>
<keyword evidence="2" id="KW-0677">Repeat</keyword>
<accession>A3ZX04</accession>
<dbReference type="InterPro" id="IPR018247">
    <property type="entry name" value="EF_Hand_1_Ca_BS"/>
</dbReference>
<dbReference type="SMART" id="SM00054">
    <property type="entry name" value="EFh"/>
    <property type="match status" value="4"/>
</dbReference>
<feature type="compositionally biased region" description="Basic and acidic residues" evidence="3">
    <location>
        <begin position="151"/>
        <end position="191"/>
    </location>
</feature>
<evidence type="ECO:0000256" key="2">
    <source>
        <dbReference type="ARBA" id="ARBA00022737"/>
    </source>
</evidence>
<dbReference type="SUPFAM" id="SSF47473">
    <property type="entry name" value="EF-hand"/>
    <property type="match status" value="2"/>
</dbReference>
<dbReference type="InterPro" id="IPR011992">
    <property type="entry name" value="EF-hand-dom_pair"/>
</dbReference>
<dbReference type="AlphaFoldDB" id="A3ZX04"/>
<feature type="region of interest" description="Disordered" evidence="3">
    <location>
        <begin position="302"/>
        <end position="356"/>
    </location>
</feature>